<sequence length="51" mass="5778">MSLQNPLPHLIFGDPWWLALHQRTELIRSRCDRSDPGPLHLTDQILGCAAS</sequence>
<accession>A0A8I1XTN9</accession>
<dbReference type="EMBL" id="JAGHXW010000069">
    <property type="protein sequence ID" value="MBO9761724.1"/>
    <property type="molecule type" value="Genomic_DNA"/>
</dbReference>
<organism evidence="1 2">
    <name type="scientific">Xanthomonas manihotis</name>
    <dbReference type="NCBI Taxonomy" id="43353"/>
    <lineage>
        <taxon>Bacteria</taxon>
        <taxon>Pseudomonadati</taxon>
        <taxon>Pseudomonadota</taxon>
        <taxon>Gammaproteobacteria</taxon>
        <taxon>Lysobacterales</taxon>
        <taxon>Lysobacteraceae</taxon>
        <taxon>Xanthomonas</taxon>
    </lineage>
</organism>
<dbReference type="RefSeq" id="WP_159252271.1">
    <property type="nucleotide sequence ID" value="NZ_CP083575.1"/>
</dbReference>
<dbReference type="Proteomes" id="UP000668572">
    <property type="component" value="Unassembled WGS sequence"/>
</dbReference>
<name>A0A8I1XTN9_XANMN</name>
<proteinExistence type="predicted"/>
<protein>
    <submittedName>
        <fullName evidence="1">Uncharacterized protein</fullName>
    </submittedName>
</protein>
<evidence type="ECO:0000313" key="2">
    <source>
        <dbReference type="Proteomes" id="UP000668572"/>
    </source>
</evidence>
<gene>
    <name evidence="1" type="ORF">J7405_19655</name>
</gene>
<dbReference type="AlphaFoldDB" id="A0A8I1XTN9"/>
<comment type="caution">
    <text evidence="1">The sequence shown here is derived from an EMBL/GenBank/DDBJ whole genome shotgun (WGS) entry which is preliminary data.</text>
</comment>
<evidence type="ECO:0000313" key="1">
    <source>
        <dbReference type="EMBL" id="MBO9761724.1"/>
    </source>
</evidence>
<reference evidence="1" key="1">
    <citation type="submission" date="2021-03" db="EMBL/GenBank/DDBJ databases">
        <title>Molecular characterization of Xanthomonas species pathogenic on Araceae and the development of a triplex TaqMan assay for detection of X. phaseoli pv. dieffenbachiae.</title>
        <authorList>
            <person name="Van Der Wolf J."/>
            <person name="Krijger M."/>
            <person name="Mendes O."/>
            <person name="Brankovics B."/>
            <person name="Bonants P."/>
            <person name="Meekes E."/>
        </authorList>
    </citation>
    <scope>NUCLEOTIDE SEQUENCE</scope>
    <source>
        <strain evidence="1">NBC1264</strain>
    </source>
</reference>